<dbReference type="InterPro" id="IPR000515">
    <property type="entry name" value="MetI-like"/>
</dbReference>
<protein>
    <submittedName>
        <fullName evidence="9">Peptide/nickel transport system permease protein</fullName>
    </submittedName>
</protein>
<evidence type="ECO:0000313" key="10">
    <source>
        <dbReference type="Proteomes" id="UP000315133"/>
    </source>
</evidence>
<evidence type="ECO:0000259" key="8">
    <source>
        <dbReference type="PROSITE" id="PS50928"/>
    </source>
</evidence>
<feature type="transmembrane region" description="Helical" evidence="7">
    <location>
        <begin position="109"/>
        <end position="132"/>
    </location>
</feature>
<sequence>MDGALSPRRPLLRLVAWRLAALPVLVAAVTLLMFVLAQSAPFDPVLALLGERALTMDGPTLEEMRARYEDAGQLGRWLEWWGQVLTGDLGASTSQRAPVATVLAQRLPWTLGLMAAALALAVATGLALGAFLGTRPGSLADRVLGPGLLALQAAPPFWLGLVAVWLVAVRWGLLPTGGATTPGADGVAVGDVLRHAVLPVGVLALSQLPWFALVVRDATRDALAGPAVRGAWARGVPERRVLLAHAVRPALLPLVTVVGVRVPELVTGAVLVEAVFSWPGVAAATVESALRLDFALLAALTVVTTVLVVLGNLAADVVYRLVDPRVGAADG</sequence>
<evidence type="ECO:0000256" key="6">
    <source>
        <dbReference type="ARBA" id="ARBA00023136"/>
    </source>
</evidence>
<name>A0A543KQG2_9MICO</name>
<evidence type="ECO:0000313" key="9">
    <source>
        <dbReference type="EMBL" id="TQM97312.1"/>
    </source>
</evidence>
<evidence type="ECO:0000256" key="5">
    <source>
        <dbReference type="ARBA" id="ARBA00022989"/>
    </source>
</evidence>
<feature type="transmembrane region" description="Helical" evidence="7">
    <location>
        <begin position="15"/>
        <end position="37"/>
    </location>
</feature>
<dbReference type="AlphaFoldDB" id="A0A543KQG2"/>
<dbReference type="EMBL" id="VFPU01000001">
    <property type="protein sequence ID" value="TQM97312.1"/>
    <property type="molecule type" value="Genomic_DNA"/>
</dbReference>
<proteinExistence type="inferred from homology"/>
<evidence type="ECO:0000256" key="7">
    <source>
        <dbReference type="RuleBase" id="RU363032"/>
    </source>
</evidence>
<accession>A0A543KQG2</accession>
<dbReference type="GO" id="GO:0005886">
    <property type="term" value="C:plasma membrane"/>
    <property type="evidence" value="ECO:0007669"/>
    <property type="project" value="UniProtKB-SubCell"/>
</dbReference>
<feature type="domain" description="ABC transmembrane type-1" evidence="8">
    <location>
        <begin position="107"/>
        <end position="315"/>
    </location>
</feature>
<dbReference type="PANTHER" id="PTHR43163:SF9">
    <property type="entry name" value="ABC TRANSPORTER PERMEASE PROTEIN"/>
    <property type="match status" value="1"/>
</dbReference>
<evidence type="ECO:0000256" key="4">
    <source>
        <dbReference type="ARBA" id="ARBA00022692"/>
    </source>
</evidence>
<dbReference type="Gene3D" id="1.10.3720.10">
    <property type="entry name" value="MetI-like"/>
    <property type="match status" value="1"/>
</dbReference>
<keyword evidence="5 7" id="KW-1133">Transmembrane helix</keyword>
<keyword evidence="6 7" id="KW-0472">Membrane</keyword>
<dbReference type="Proteomes" id="UP000315133">
    <property type="component" value="Unassembled WGS sequence"/>
</dbReference>
<comment type="caution">
    <text evidence="9">The sequence shown here is derived from an EMBL/GenBank/DDBJ whole genome shotgun (WGS) entry which is preliminary data.</text>
</comment>
<dbReference type="Pfam" id="PF00528">
    <property type="entry name" value="BPD_transp_1"/>
    <property type="match status" value="1"/>
</dbReference>
<keyword evidence="3" id="KW-1003">Cell membrane</keyword>
<dbReference type="SUPFAM" id="SSF161098">
    <property type="entry name" value="MetI-like"/>
    <property type="match status" value="1"/>
</dbReference>
<keyword evidence="2 7" id="KW-0813">Transport</keyword>
<comment type="similarity">
    <text evidence="7">Belongs to the binding-protein-dependent transport system permease family.</text>
</comment>
<dbReference type="RefSeq" id="WP_238329673.1">
    <property type="nucleotide sequence ID" value="NZ_BAAAIL010000002.1"/>
</dbReference>
<dbReference type="PANTHER" id="PTHR43163">
    <property type="entry name" value="DIPEPTIDE TRANSPORT SYSTEM PERMEASE PROTEIN DPPB-RELATED"/>
    <property type="match status" value="1"/>
</dbReference>
<dbReference type="GO" id="GO:0055085">
    <property type="term" value="P:transmembrane transport"/>
    <property type="evidence" value="ECO:0007669"/>
    <property type="project" value="InterPro"/>
</dbReference>
<reference evidence="9 10" key="1">
    <citation type="submission" date="2019-06" db="EMBL/GenBank/DDBJ databases">
        <title>Sequencing the genomes of 1000 actinobacteria strains.</title>
        <authorList>
            <person name="Klenk H.-P."/>
        </authorList>
    </citation>
    <scope>NUCLEOTIDE SEQUENCE [LARGE SCALE GENOMIC DNA]</scope>
    <source>
        <strain evidence="9 10">DSM 12362</strain>
    </source>
</reference>
<gene>
    <name evidence="9" type="ORF">FB476_2219</name>
</gene>
<feature type="transmembrane region" description="Helical" evidence="7">
    <location>
        <begin position="294"/>
        <end position="315"/>
    </location>
</feature>
<evidence type="ECO:0000256" key="2">
    <source>
        <dbReference type="ARBA" id="ARBA00022448"/>
    </source>
</evidence>
<dbReference type="PROSITE" id="PS50928">
    <property type="entry name" value="ABC_TM1"/>
    <property type="match status" value="1"/>
</dbReference>
<keyword evidence="10" id="KW-1185">Reference proteome</keyword>
<comment type="subcellular location">
    <subcellularLocation>
        <location evidence="1 7">Cell membrane</location>
        <topology evidence="1 7">Multi-pass membrane protein</topology>
    </subcellularLocation>
</comment>
<evidence type="ECO:0000256" key="1">
    <source>
        <dbReference type="ARBA" id="ARBA00004651"/>
    </source>
</evidence>
<feature type="transmembrane region" description="Helical" evidence="7">
    <location>
        <begin position="153"/>
        <end position="173"/>
    </location>
</feature>
<organism evidence="9 10">
    <name type="scientific">Ornithinimicrobium humiphilum</name>
    <dbReference type="NCBI Taxonomy" id="125288"/>
    <lineage>
        <taxon>Bacteria</taxon>
        <taxon>Bacillati</taxon>
        <taxon>Actinomycetota</taxon>
        <taxon>Actinomycetes</taxon>
        <taxon>Micrococcales</taxon>
        <taxon>Ornithinimicrobiaceae</taxon>
        <taxon>Ornithinimicrobium</taxon>
    </lineage>
</organism>
<keyword evidence="4 7" id="KW-0812">Transmembrane</keyword>
<dbReference type="InterPro" id="IPR035906">
    <property type="entry name" value="MetI-like_sf"/>
</dbReference>
<evidence type="ECO:0000256" key="3">
    <source>
        <dbReference type="ARBA" id="ARBA00022475"/>
    </source>
</evidence>